<reference evidence="1" key="3">
    <citation type="submission" date="2025-08" db="UniProtKB">
        <authorList>
            <consortium name="Ensembl"/>
        </authorList>
    </citation>
    <scope>IDENTIFICATION</scope>
</reference>
<dbReference type="HOGENOM" id="CLU_1570082_0_0_1"/>
<dbReference type="Proteomes" id="UP000008144">
    <property type="component" value="Chromosome 2"/>
</dbReference>
<proteinExistence type="predicted"/>
<evidence type="ECO:0000313" key="1">
    <source>
        <dbReference type="Ensembl" id="ENSCINP00000031625.1"/>
    </source>
</evidence>
<accession>H2XPP1</accession>
<protein>
    <submittedName>
        <fullName evidence="1">Uncharacterized protein</fullName>
    </submittedName>
</protein>
<sequence>MANSWPICQKTQYAFGRLSNDINQHQNLTVSGRLCKDRRMRNYSHLKKSIDSLKMDLIHTCRHLDQNCQSIHHRFSLCNTTKTNCQSQVKNLINAVDVYNNLWMVQGSRLLVAHRKIHIERRHFDAKGKFNNIRCHYQALLVTEMKLIHFFKGVIESACGNTRSPDSGRT</sequence>
<dbReference type="EMBL" id="EAAA01001432">
    <property type="status" value="NOT_ANNOTATED_CDS"/>
    <property type="molecule type" value="Genomic_DNA"/>
</dbReference>
<dbReference type="AlphaFoldDB" id="H2XPP1"/>
<reference evidence="2" key="1">
    <citation type="journal article" date="2002" name="Science">
        <title>The draft genome of Ciona intestinalis: insights into chordate and vertebrate origins.</title>
        <authorList>
            <person name="Dehal P."/>
            <person name="Satou Y."/>
            <person name="Campbell R.K."/>
            <person name="Chapman J."/>
            <person name="Degnan B."/>
            <person name="De Tomaso A."/>
            <person name="Davidson B."/>
            <person name="Di Gregorio A."/>
            <person name="Gelpke M."/>
            <person name="Goodstein D.M."/>
            <person name="Harafuji N."/>
            <person name="Hastings K.E."/>
            <person name="Ho I."/>
            <person name="Hotta K."/>
            <person name="Huang W."/>
            <person name="Kawashima T."/>
            <person name="Lemaire P."/>
            <person name="Martinez D."/>
            <person name="Meinertzhagen I.A."/>
            <person name="Necula S."/>
            <person name="Nonaka M."/>
            <person name="Putnam N."/>
            <person name="Rash S."/>
            <person name="Saiga H."/>
            <person name="Satake M."/>
            <person name="Terry A."/>
            <person name="Yamada L."/>
            <person name="Wang H.G."/>
            <person name="Awazu S."/>
            <person name="Azumi K."/>
            <person name="Boore J."/>
            <person name="Branno M."/>
            <person name="Chin-Bow S."/>
            <person name="DeSantis R."/>
            <person name="Doyle S."/>
            <person name="Francino P."/>
            <person name="Keys D.N."/>
            <person name="Haga S."/>
            <person name="Hayashi H."/>
            <person name="Hino K."/>
            <person name="Imai K.S."/>
            <person name="Inaba K."/>
            <person name="Kano S."/>
            <person name="Kobayashi K."/>
            <person name="Kobayashi M."/>
            <person name="Lee B.I."/>
            <person name="Makabe K.W."/>
            <person name="Manohar C."/>
            <person name="Matassi G."/>
            <person name="Medina M."/>
            <person name="Mochizuki Y."/>
            <person name="Mount S."/>
            <person name="Morishita T."/>
            <person name="Miura S."/>
            <person name="Nakayama A."/>
            <person name="Nishizaka S."/>
            <person name="Nomoto H."/>
            <person name="Ohta F."/>
            <person name="Oishi K."/>
            <person name="Rigoutsos I."/>
            <person name="Sano M."/>
            <person name="Sasaki A."/>
            <person name="Sasakura Y."/>
            <person name="Shoguchi E."/>
            <person name="Shin-i T."/>
            <person name="Spagnuolo A."/>
            <person name="Stainier D."/>
            <person name="Suzuki M.M."/>
            <person name="Tassy O."/>
            <person name="Takatori N."/>
            <person name="Tokuoka M."/>
            <person name="Yagi K."/>
            <person name="Yoshizaki F."/>
            <person name="Wada S."/>
            <person name="Zhang C."/>
            <person name="Hyatt P.D."/>
            <person name="Larimer F."/>
            <person name="Detter C."/>
            <person name="Doggett N."/>
            <person name="Glavina T."/>
            <person name="Hawkins T."/>
            <person name="Richardson P."/>
            <person name="Lucas S."/>
            <person name="Kohara Y."/>
            <person name="Levine M."/>
            <person name="Satoh N."/>
            <person name="Rokhsar D.S."/>
        </authorList>
    </citation>
    <scope>NUCLEOTIDE SEQUENCE [LARGE SCALE GENOMIC DNA]</scope>
</reference>
<evidence type="ECO:0000313" key="2">
    <source>
        <dbReference type="Proteomes" id="UP000008144"/>
    </source>
</evidence>
<reference evidence="1" key="2">
    <citation type="journal article" date="2008" name="Genome Biol.">
        <title>Improved genome assembly and evidence-based global gene model set for the chordate Ciona intestinalis: new insight into intron and operon populations.</title>
        <authorList>
            <person name="Satou Y."/>
            <person name="Mineta K."/>
            <person name="Ogasawara M."/>
            <person name="Sasakura Y."/>
            <person name="Shoguchi E."/>
            <person name="Ueno K."/>
            <person name="Yamada L."/>
            <person name="Matsumoto J."/>
            <person name="Wasserscheid J."/>
            <person name="Dewar K."/>
            <person name="Wiley G.B."/>
            <person name="Macmil S.L."/>
            <person name="Roe B.A."/>
            <person name="Zeller R.W."/>
            <person name="Hastings K.E."/>
            <person name="Lemaire P."/>
            <person name="Lindquist E."/>
            <person name="Endo T."/>
            <person name="Hotta K."/>
            <person name="Inaba K."/>
        </authorList>
    </citation>
    <scope>NUCLEOTIDE SEQUENCE [LARGE SCALE GENOMIC DNA]</scope>
    <source>
        <strain evidence="1">wild type</strain>
    </source>
</reference>
<dbReference type="InParanoid" id="H2XPP1"/>
<keyword evidence="2" id="KW-1185">Reference proteome</keyword>
<name>H2XPP1_CIOIN</name>
<reference evidence="1" key="4">
    <citation type="submission" date="2025-09" db="UniProtKB">
        <authorList>
            <consortium name="Ensembl"/>
        </authorList>
    </citation>
    <scope>IDENTIFICATION</scope>
</reference>
<dbReference type="Ensembl" id="ENSCINT00000030927.1">
    <property type="protein sequence ID" value="ENSCINP00000031625.1"/>
    <property type="gene ID" value="ENSCING00000021572.1"/>
</dbReference>
<organism evidence="1 2">
    <name type="scientific">Ciona intestinalis</name>
    <name type="common">Transparent sea squirt</name>
    <name type="synonym">Ascidia intestinalis</name>
    <dbReference type="NCBI Taxonomy" id="7719"/>
    <lineage>
        <taxon>Eukaryota</taxon>
        <taxon>Metazoa</taxon>
        <taxon>Chordata</taxon>
        <taxon>Tunicata</taxon>
        <taxon>Ascidiacea</taxon>
        <taxon>Phlebobranchia</taxon>
        <taxon>Cionidae</taxon>
        <taxon>Ciona</taxon>
    </lineage>
</organism>